<keyword evidence="2" id="KW-1185">Reference proteome</keyword>
<name>A0A9W6W6C4_9ACTN</name>
<evidence type="ECO:0000313" key="2">
    <source>
        <dbReference type="Proteomes" id="UP001165079"/>
    </source>
</evidence>
<dbReference type="Proteomes" id="UP001165079">
    <property type="component" value="Unassembled WGS sequence"/>
</dbReference>
<dbReference type="RefSeq" id="WP_285666832.1">
    <property type="nucleotide sequence ID" value="NZ_BSTX01000005.1"/>
</dbReference>
<proteinExistence type="predicted"/>
<sequence length="79" mass="8993">MTKCVPYEVCGCGKRGFFDEHDAAKSLGRAQTKRDRAAQAWPTRRGMVRESRYYACPDSGLYHLTSESKQRKAAPMTNY</sequence>
<dbReference type="AlphaFoldDB" id="A0A9W6W6C4"/>
<gene>
    <name evidence="1" type="ORF">Afil01_61890</name>
</gene>
<comment type="caution">
    <text evidence="1">The sequence shown here is derived from an EMBL/GenBank/DDBJ whole genome shotgun (WGS) entry which is preliminary data.</text>
</comment>
<dbReference type="EMBL" id="BSTX01000005">
    <property type="protein sequence ID" value="GLZ81382.1"/>
    <property type="molecule type" value="Genomic_DNA"/>
</dbReference>
<reference evidence="1" key="1">
    <citation type="submission" date="2023-03" db="EMBL/GenBank/DDBJ databases">
        <title>Actinorhabdospora filicis NBRC 111898.</title>
        <authorList>
            <person name="Ichikawa N."/>
            <person name="Sato H."/>
            <person name="Tonouchi N."/>
        </authorList>
    </citation>
    <scope>NUCLEOTIDE SEQUENCE</scope>
    <source>
        <strain evidence="1">NBRC 111898</strain>
    </source>
</reference>
<protein>
    <submittedName>
        <fullName evidence="1">Uncharacterized protein</fullName>
    </submittedName>
</protein>
<accession>A0A9W6W6C4</accession>
<organism evidence="1 2">
    <name type="scientific">Actinorhabdospora filicis</name>
    <dbReference type="NCBI Taxonomy" id="1785913"/>
    <lineage>
        <taxon>Bacteria</taxon>
        <taxon>Bacillati</taxon>
        <taxon>Actinomycetota</taxon>
        <taxon>Actinomycetes</taxon>
        <taxon>Micromonosporales</taxon>
        <taxon>Micromonosporaceae</taxon>
        <taxon>Actinorhabdospora</taxon>
    </lineage>
</organism>
<evidence type="ECO:0000313" key="1">
    <source>
        <dbReference type="EMBL" id="GLZ81382.1"/>
    </source>
</evidence>